<dbReference type="Gene3D" id="3.50.50.60">
    <property type="entry name" value="FAD/NAD(P)-binding domain"/>
    <property type="match status" value="1"/>
</dbReference>
<evidence type="ECO:0000313" key="5">
    <source>
        <dbReference type="EMBL" id="EAQ79910.1"/>
    </source>
</evidence>
<dbReference type="PANTHER" id="PTHR13847:SF289">
    <property type="entry name" value="GLYCINE OXIDASE"/>
    <property type="match status" value="1"/>
</dbReference>
<keyword evidence="3" id="KW-0560">Oxidoreductase</keyword>
<evidence type="ECO:0000256" key="3">
    <source>
        <dbReference type="ARBA" id="ARBA00023002"/>
    </source>
</evidence>
<dbReference type="HOGENOM" id="CLU_007884_4_5_0"/>
<dbReference type="EMBL" id="AANZ01000012">
    <property type="protein sequence ID" value="EAQ79910.1"/>
    <property type="molecule type" value="Genomic_DNA"/>
</dbReference>
<dbReference type="SUPFAM" id="SSF51905">
    <property type="entry name" value="FAD/NAD(P)-binding domain"/>
    <property type="match status" value="1"/>
</dbReference>
<evidence type="ECO:0000313" key="6">
    <source>
        <dbReference type="Proteomes" id="UP000004358"/>
    </source>
</evidence>
<protein>
    <submittedName>
        <fullName evidence="5">Probable D-amino acid oxidase</fullName>
    </submittedName>
</protein>
<dbReference type="PANTHER" id="PTHR13847">
    <property type="entry name" value="SARCOSINE DEHYDROGENASE-RELATED"/>
    <property type="match status" value="1"/>
</dbReference>
<dbReference type="GO" id="GO:0009229">
    <property type="term" value="P:thiamine diphosphate biosynthetic process"/>
    <property type="evidence" value="ECO:0007669"/>
    <property type="project" value="UniProtKB-UniPathway"/>
</dbReference>
<dbReference type="GO" id="GO:0050660">
    <property type="term" value="F:flavin adenine dinucleotide binding"/>
    <property type="evidence" value="ECO:0007669"/>
    <property type="project" value="InterPro"/>
</dbReference>
<dbReference type="InterPro" id="IPR036188">
    <property type="entry name" value="FAD/NAD-bd_sf"/>
</dbReference>
<gene>
    <name evidence="5" type="ORF">DSM3645_22259</name>
</gene>
<dbReference type="RefSeq" id="WP_002652351.1">
    <property type="nucleotide sequence ID" value="NZ_CH672376.1"/>
</dbReference>
<evidence type="ECO:0000256" key="1">
    <source>
        <dbReference type="ARBA" id="ARBA00004948"/>
    </source>
</evidence>
<sequence length="390" mass="41902">MNSDSPRTHATSLSADCLIIGGGVIGLSLAYELATHGMSVTLLEKAAVGKAASWAGAGLLPPATVGQAVEPQEQLRALSHQLHAEWSIRLREETGVDNQLERCGGYYIARKAGEAAALATTMSQWTEEGIAVERISSDELHRRLPLLASDVLARGAYHVPDEAILRNPRHLQALHQACRQRGVVFQETTAAIEFQLEQDRVAALVTDHGLLSADQYCIAAGAWSQRLTDSLLAKVGFSHAAKTPEIEPIRGQMLLLNGSARFLPTPINEGPRYLVPRRDGLVLVGSTVEAAGFDCSTTEEIARDLRDFACALVPRLQDAVVQQTWAGLRPASIDGIPYIGAMPGVANAYVAAGHYRSGLHLSPATAVLLGRLIRGVDVDFDLSPFRVDRS</sequence>
<evidence type="ECO:0000259" key="4">
    <source>
        <dbReference type="Pfam" id="PF01266"/>
    </source>
</evidence>
<feature type="domain" description="FAD dependent oxidoreductase" evidence="4">
    <location>
        <begin position="16"/>
        <end position="370"/>
    </location>
</feature>
<reference evidence="5 6" key="1">
    <citation type="submission" date="2006-02" db="EMBL/GenBank/DDBJ databases">
        <authorList>
            <person name="Amann R."/>
            <person name="Ferriera S."/>
            <person name="Johnson J."/>
            <person name="Kravitz S."/>
            <person name="Halpern A."/>
            <person name="Remington K."/>
            <person name="Beeson K."/>
            <person name="Tran B."/>
            <person name="Rogers Y.-H."/>
            <person name="Friedman R."/>
            <person name="Venter J.C."/>
        </authorList>
    </citation>
    <scope>NUCLEOTIDE SEQUENCE [LARGE SCALE GENOMIC DNA]</scope>
    <source>
        <strain evidence="5 6">DSM 3645</strain>
    </source>
</reference>
<dbReference type="GO" id="GO:0016491">
    <property type="term" value="F:oxidoreductase activity"/>
    <property type="evidence" value="ECO:0007669"/>
    <property type="project" value="UniProtKB-KW"/>
</dbReference>
<dbReference type="Gene3D" id="3.30.9.10">
    <property type="entry name" value="D-Amino Acid Oxidase, subunit A, domain 2"/>
    <property type="match status" value="1"/>
</dbReference>
<proteinExistence type="predicted"/>
<dbReference type="STRING" id="314230.DSM3645_22259"/>
<accession>A3ZUK0</accession>
<dbReference type="InterPro" id="IPR012727">
    <property type="entry name" value="Gly_oxidase_ThiO"/>
</dbReference>
<dbReference type="NCBIfam" id="TIGR02352">
    <property type="entry name" value="thiamin_ThiO"/>
    <property type="match status" value="1"/>
</dbReference>
<dbReference type="InterPro" id="IPR006076">
    <property type="entry name" value="FAD-dep_OxRdtase"/>
</dbReference>
<dbReference type="UniPathway" id="UPA00060"/>
<dbReference type="SUPFAM" id="SSF54373">
    <property type="entry name" value="FAD-linked reductases, C-terminal domain"/>
    <property type="match status" value="1"/>
</dbReference>
<name>A3ZUK0_9BACT</name>
<dbReference type="eggNOG" id="COG0665">
    <property type="taxonomic scope" value="Bacteria"/>
</dbReference>
<comment type="caution">
    <text evidence="5">The sequence shown here is derived from an EMBL/GenBank/DDBJ whole genome shotgun (WGS) entry which is preliminary data.</text>
</comment>
<dbReference type="Pfam" id="PF01266">
    <property type="entry name" value="DAO"/>
    <property type="match status" value="1"/>
</dbReference>
<comment type="pathway">
    <text evidence="1">Cofactor biosynthesis; thiamine diphosphate biosynthesis.</text>
</comment>
<keyword evidence="2" id="KW-0784">Thiamine biosynthesis</keyword>
<dbReference type="GO" id="GO:0009228">
    <property type="term" value="P:thiamine biosynthetic process"/>
    <property type="evidence" value="ECO:0007669"/>
    <property type="project" value="UniProtKB-KW"/>
</dbReference>
<dbReference type="Proteomes" id="UP000004358">
    <property type="component" value="Unassembled WGS sequence"/>
</dbReference>
<evidence type="ECO:0000256" key="2">
    <source>
        <dbReference type="ARBA" id="ARBA00022977"/>
    </source>
</evidence>
<dbReference type="AlphaFoldDB" id="A3ZUK0"/>
<dbReference type="GO" id="GO:0005737">
    <property type="term" value="C:cytoplasm"/>
    <property type="evidence" value="ECO:0007669"/>
    <property type="project" value="TreeGrafter"/>
</dbReference>
<organism evidence="5 6">
    <name type="scientific">Blastopirellula marina DSM 3645</name>
    <dbReference type="NCBI Taxonomy" id="314230"/>
    <lineage>
        <taxon>Bacteria</taxon>
        <taxon>Pseudomonadati</taxon>
        <taxon>Planctomycetota</taxon>
        <taxon>Planctomycetia</taxon>
        <taxon>Pirellulales</taxon>
        <taxon>Pirellulaceae</taxon>
        <taxon>Blastopirellula</taxon>
    </lineage>
</organism>